<keyword evidence="2 12" id="KW-0444">Lipid biosynthesis</keyword>
<evidence type="ECO:0000256" key="13">
    <source>
        <dbReference type="RuleBase" id="RU000363"/>
    </source>
</evidence>
<keyword evidence="8 12" id="KW-0560">Oxidoreductase</keyword>
<dbReference type="OrthoDB" id="5545019at2759"/>
<protein>
    <recommendedName>
        <fullName evidence="12">Very-long-chain 3-oxoacyl-CoA reductase</fullName>
        <ecNumber evidence="12">1.1.1.330</ecNumber>
    </recommendedName>
    <alternativeName>
        <fullName evidence="12">3-ketoacyl-CoA reductase</fullName>
        <shortName evidence="12">3-ketoreductase</shortName>
        <shortName evidence="12">KAR</shortName>
    </alternativeName>
    <alternativeName>
        <fullName evidence="12">Microsomal beta-keto-reductase</fullName>
    </alternativeName>
</protein>
<name>A0A4P9ZTJ8_9FUNG</name>
<dbReference type="UniPathway" id="UPA00094"/>
<dbReference type="HAMAP" id="MF_03107">
    <property type="entry name" value="3_ketoreductase"/>
    <property type="match status" value="1"/>
</dbReference>
<dbReference type="GO" id="GO:0030497">
    <property type="term" value="P:fatty acid elongation"/>
    <property type="evidence" value="ECO:0007669"/>
    <property type="project" value="UniProtKB-UniRule"/>
</dbReference>
<dbReference type="InterPro" id="IPR036291">
    <property type="entry name" value="NAD(P)-bd_dom_sf"/>
</dbReference>
<dbReference type="EC" id="1.1.1.330" evidence="12"/>
<reference evidence="15" key="1">
    <citation type="journal article" date="2018" name="Nat. Microbiol.">
        <title>Leveraging single-cell genomics to expand the fungal tree of life.</title>
        <authorList>
            <person name="Ahrendt S.R."/>
            <person name="Quandt C.A."/>
            <person name="Ciobanu D."/>
            <person name="Clum A."/>
            <person name="Salamov A."/>
            <person name="Andreopoulos B."/>
            <person name="Cheng J.F."/>
            <person name="Woyke T."/>
            <person name="Pelin A."/>
            <person name="Henrissat B."/>
            <person name="Reynolds N.K."/>
            <person name="Benny G.L."/>
            <person name="Smith M.E."/>
            <person name="James T.Y."/>
            <person name="Grigoriev I.V."/>
        </authorList>
    </citation>
    <scope>NUCLEOTIDE SEQUENCE [LARGE SCALE GENOMIC DNA]</scope>
    <source>
        <strain evidence="15">RSA 468</strain>
    </source>
</reference>
<keyword evidence="11 12" id="KW-0275">Fatty acid biosynthesis</keyword>
<feature type="active site" description="Proton acceptor" evidence="12">
    <location>
        <position position="215"/>
    </location>
</feature>
<evidence type="ECO:0000313" key="14">
    <source>
        <dbReference type="EMBL" id="RKP36072.1"/>
    </source>
</evidence>
<dbReference type="InterPro" id="IPR027533">
    <property type="entry name" value="3_ketoreductase_fungal"/>
</dbReference>
<dbReference type="InterPro" id="IPR020904">
    <property type="entry name" value="Sc_DH/Rdtase_CS"/>
</dbReference>
<dbReference type="PRINTS" id="PR00080">
    <property type="entry name" value="SDRFAMILY"/>
</dbReference>
<dbReference type="InterPro" id="IPR002347">
    <property type="entry name" value="SDR_fam"/>
</dbReference>
<dbReference type="PROSITE" id="PS00061">
    <property type="entry name" value="ADH_SHORT"/>
    <property type="match status" value="1"/>
</dbReference>
<dbReference type="Pfam" id="PF00106">
    <property type="entry name" value="adh_short"/>
    <property type="match status" value="1"/>
</dbReference>
<dbReference type="Proteomes" id="UP000268162">
    <property type="component" value="Unassembled WGS sequence"/>
</dbReference>
<evidence type="ECO:0000256" key="4">
    <source>
        <dbReference type="ARBA" id="ARBA00022824"/>
    </source>
</evidence>
<comment type="function">
    <text evidence="12">Component of the microsomal membrane bound fatty acid elongation system, which produces the 26-carbon very long-chain fatty acids (VLCFA) from palmitate. Catalyzes the reduction of the 3-ketoacyl-CoA intermediate that is formed in each cycle of fatty acid elongation. VLCFAs serve as precursors for ceramide and sphingolipids.</text>
</comment>
<evidence type="ECO:0000256" key="10">
    <source>
        <dbReference type="ARBA" id="ARBA00023136"/>
    </source>
</evidence>
<comment type="subcellular location">
    <subcellularLocation>
        <location evidence="12">Endoplasmic reticulum membrane</location>
        <topology evidence="12">Single-pass membrane protein</topology>
    </subcellularLocation>
</comment>
<feature type="binding site" evidence="12">
    <location>
        <position position="202"/>
    </location>
    <ligand>
        <name>substrate</name>
    </ligand>
</feature>
<dbReference type="GO" id="GO:0045703">
    <property type="term" value="F:ketoreductase activity"/>
    <property type="evidence" value="ECO:0007669"/>
    <property type="project" value="UniProtKB-UniRule"/>
</dbReference>
<dbReference type="Gene3D" id="3.40.50.720">
    <property type="entry name" value="NAD(P)-binding Rossmann-like Domain"/>
    <property type="match status" value="1"/>
</dbReference>
<dbReference type="GO" id="GO:0141040">
    <property type="term" value="F:very-long-chain 3-oxoacyl-CoA reductase activity"/>
    <property type="evidence" value="ECO:0007669"/>
    <property type="project" value="UniProtKB-EC"/>
</dbReference>
<evidence type="ECO:0000256" key="1">
    <source>
        <dbReference type="ARBA" id="ARBA00005194"/>
    </source>
</evidence>
<dbReference type="EMBL" id="ML002725">
    <property type="protein sequence ID" value="RKP36072.1"/>
    <property type="molecule type" value="Genomic_DNA"/>
</dbReference>
<dbReference type="PRINTS" id="PR00081">
    <property type="entry name" value="GDHRDH"/>
</dbReference>
<comment type="pathway">
    <text evidence="1">Lipid metabolism; fatty acid biosynthesis.</text>
</comment>
<keyword evidence="6 12" id="KW-0521">NADP</keyword>
<proteinExistence type="inferred from homology"/>
<evidence type="ECO:0000256" key="8">
    <source>
        <dbReference type="ARBA" id="ARBA00023002"/>
    </source>
</evidence>
<evidence type="ECO:0000256" key="9">
    <source>
        <dbReference type="ARBA" id="ARBA00023098"/>
    </source>
</evidence>
<keyword evidence="15" id="KW-1185">Reference proteome</keyword>
<evidence type="ECO:0000313" key="15">
    <source>
        <dbReference type="Proteomes" id="UP000268162"/>
    </source>
</evidence>
<organism evidence="14 15">
    <name type="scientific">Dimargaris cristalligena</name>
    <dbReference type="NCBI Taxonomy" id="215637"/>
    <lineage>
        <taxon>Eukaryota</taxon>
        <taxon>Fungi</taxon>
        <taxon>Fungi incertae sedis</taxon>
        <taxon>Zoopagomycota</taxon>
        <taxon>Kickxellomycotina</taxon>
        <taxon>Dimargaritomycetes</taxon>
        <taxon>Dimargaritales</taxon>
        <taxon>Dimargaritaceae</taxon>
        <taxon>Dimargaris</taxon>
    </lineage>
</organism>
<keyword evidence="10 12" id="KW-0472">Membrane</keyword>
<gene>
    <name evidence="14" type="ORF">BJ085DRAFT_40570</name>
</gene>
<keyword evidence="7 12" id="KW-1133">Transmembrane helix</keyword>
<evidence type="ECO:0000256" key="2">
    <source>
        <dbReference type="ARBA" id="ARBA00022516"/>
    </source>
</evidence>
<dbReference type="SUPFAM" id="SSF51735">
    <property type="entry name" value="NAD(P)-binding Rossmann-fold domains"/>
    <property type="match status" value="1"/>
</dbReference>
<evidence type="ECO:0000256" key="11">
    <source>
        <dbReference type="ARBA" id="ARBA00023160"/>
    </source>
</evidence>
<keyword evidence="5 12" id="KW-0276">Fatty acid metabolism</keyword>
<dbReference type="STRING" id="215637.A0A4P9ZTJ8"/>
<comment type="catalytic activity">
    <reaction evidence="12">
        <text>a very-long-chain (3R)-3-hydroxyacyl-CoA + NADP(+) = a very-long-chain 3-oxoacyl-CoA + NADPH + H(+)</text>
        <dbReference type="Rhea" id="RHEA:48680"/>
        <dbReference type="ChEBI" id="CHEBI:15378"/>
        <dbReference type="ChEBI" id="CHEBI:57783"/>
        <dbReference type="ChEBI" id="CHEBI:58349"/>
        <dbReference type="ChEBI" id="CHEBI:85440"/>
        <dbReference type="ChEBI" id="CHEBI:90725"/>
        <dbReference type="EC" id="1.1.1.330"/>
    </reaction>
</comment>
<dbReference type="PANTHER" id="PTHR43086">
    <property type="entry name" value="VERY-LONG-CHAIN 3-OXOOACYL-COA REDUCTASE"/>
    <property type="match status" value="1"/>
</dbReference>
<comment type="similarity">
    <text evidence="12 13">Belongs to the short-chain dehydrogenases/reductases (SDR) family.</text>
</comment>
<evidence type="ECO:0000256" key="3">
    <source>
        <dbReference type="ARBA" id="ARBA00022692"/>
    </source>
</evidence>
<evidence type="ECO:0000256" key="5">
    <source>
        <dbReference type="ARBA" id="ARBA00022832"/>
    </source>
</evidence>
<dbReference type="PIRSF" id="PIRSF000126">
    <property type="entry name" value="11-beta-HSD1"/>
    <property type="match status" value="1"/>
</dbReference>
<keyword evidence="3 12" id="KW-0812">Transmembrane</keyword>
<evidence type="ECO:0000256" key="12">
    <source>
        <dbReference type="HAMAP-Rule" id="MF_03107"/>
    </source>
</evidence>
<dbReference type="AlphaFoldDB" id="A0A4P9ZTJ8"/>
<evidence type="ECO:0000256" key="7">
    <source>
        <dbReference type="ARBA" id="ARBA00022989"/>
    </source>
</evidence>
<keyword evidence="9 12" id="KW-0443">Lipid metabolism</keyword>
<accession>A0A4P9ZTJ8</accession>
<dbReference type="PANTHER" id="PTHR43086:SF2">
    <property type="entry name" value="HYDROXYSTEROID DEHYDROGENASE-LIKE PROTEIN 1"/>
    <property type="match status" value="1"/>
</dbReference>
<dbReference type="GO" id="GO:0005789">
    <property type="term" value="C:endoplasmic reticulum membrane"/>
    <property type="evidence" value="ECO:0007669"/>
    <property type="project" value="UniProtKB-SubCell"/>
</dbReference>
<dbReference type="CDD" id="cd05356">
    <property type="entry name" value="17beta-HSD1_like_SDR_c"/>
    <property type="match status" value="1"/>
</dbReference>
<evidence type="ECO:0000256" key="6">
    <source>
        <dbReference type="ARBA" id="ARBA00022857"/>
    </source>
</evidence>
<sequence length="338" mass="36801">MFEAQVQQILSNPPLAIAAALALIVGAVSLGKTVLSLLTLIFDIFLNPGLPLSRFGAGQGHWAIVTGATDGMGKCFAIELARRGFHVLIVGRNPAKLDAARAEIRAANPDAEVRTHQLDFAHATAAEYTDLQTQLEALPSSISVLVNNVGVSHDIPTPFHLESLERIHDIVEVNINAMLRITHMVVPGMISQGRGLIINSGSFSGSVPSPLLSVYSGSKSFVSTWSQALGAELQAKGVIVEHLNTYFVVSAMSKIRRPSFFIPMPDTYVRSVLSRIGVRGGSSVPFTSSPILSHALANWTVDNFFSRQFWVMYNYTMHVDIRKRALKKREREAAAKQN</sequence>
<keyword evidence="4 12" id="KW-0256">Endoplasmic reticulum</keyword>